<reference evidence="1" key="2">
    <citation type="journal article" date="2015" name="Fish Shellfish Immunol.">
        <title>Early steps in the European eel (Anguilla anguilla)-Vibrio vulnificus interaction in the gills: Role of the RtxA13 toxin.</title>
        <authorList>
            <person name="Callol A."/>
            <person name="Pajuelo D."/>
            <person name="Ebbesson L."/>
            <person name="Teles M."/>
            <person name="MacKenzie S."/>
            <person name="Amaro C."/>
        </authorList>
    </citation>
    <scope>NUCLEOTIDE SEQUENCE</scope>
</reference>
<accession>A0A0E9UMQ4</accession>
<name>A0A0E9UMQ4_ANGAN</name>
<protein>
    <submittedName>
        <fullName evidence="1">Uncharacterized protein</fullName>
    </submittedName>
</protein>
<proteinExistence type="predicted"/>
<evidence type="ECO:0000313" key="1">
    <source>
        <dbReference type="EMBL" id="JAH67077.1"/>
    </source>
</evidence>
<sequence length="23" mass="2743">MKRKWRGTQYRCVLLSNSVEQCG</sequence>
<reference evidence="1" key="1">
    <citation type="submission" date="2014-11" db="EMBL/GenBank/DDBJ databases">
        <authorList>
            <person name="Amaro Gonzalez C."/>
        </authorList>
    </citation>
    <scope>NUCLEOTIDE SEQUENCE</scope>
</reference>
<organism evidence="1">
    <name type="scientific">Anguilla anguilla</name>
    <name type="common">European freshwater eel</name>
    <name type="synonym">Muraena anguilla</name>
    <dbReference type="NCBI Taxonomy" id="7936"/>
    <lineage>
        <taxon>Eukaryota</taxon>
        <taxon>Metazoa</taxon>
        <taxon>Chordata</taxon>
        <taxon>Craniata</taxon>
        <taxon>Vertebrata</taxon>
        <taxon>Euteleostomi</taxon>
        <taxon>Actinopterygii</taxon>
        <taxon>Neopterygii</taxon>
        <taxon>Teleostei</taxon>
        <taxon>Anguilliformes</taxon>
        <taxon>Anguillidae</taxon>
        <taxon>Anguilla</taxon>
    </lineage>
</organism>
<dbReference type="AlphaFoldDB" id="A0A0E9UMQ4"/>
<dbReference type="EMBL" id="GBXM01041500">
    <property type="protein sequence ID" value="JAH67077.1"/>
    <property type="molecule type" value="Transcribed_RNA"/>
</dbReference>